<evidence type="ECO:0000256" key="3">
    <source>
        <dbReference type="ARBA" id="ARBA00022490"/>
    </source>
</evidence>
<dbReference type="HOGENOM" id="CLU_008749_5_0_11"/>
<dbReference type="SUPFAM" id="SSF52540">
    <property type="entry name" value="P-loop containing nucleoside triphosphate hydrolases"/>
    <property type="match status" value="1"/>
</dbReference>
<evidence type="ECO:0000256" key="2">
    <source>
        <dbReference type="ARBA" id="ARBA00010378"/>
    </source>
</evidence>
<dbReference type="PANTHER" id="PTHR43392">
    <property type="entry name" value="AAA-TYPE ATPASE FAMILY PROTEIN / ANKYRIN REPEAT FAMILY PROTEIN"/>
    <property type="match status" value="1"/>
</dbReference>
<comment type="similarity">
    <text evidence="2">Belongs to the CbxX/CfxQ family.</text>
</comment>
<dbReference type="InterPro" id="IPR023835">
    <property type="entry name" value="T7SS_EccA"/>
</dbReference>
<dbReference type="NCBIfam" id="TIGR03922">
    <property type="entry name" value="T7SS_EccA"/>
    <property type="match status" value="1"/>
</dbReference>
<dbReference type="GO" id="GO:0005737">
    <property type="term" value="C:cytoplasm"/>
    <property type="evidence" value="ECO:0007669"/>
    <property type="project" value="UniProtKB-SubCell"/>
</dbReference>
<dbReference type="AlphaFoldDB" id="A0A024K5E6"/>
<dbReference type="InterPro" id="IPR003593">
    <property type="entry name" value="AAA+_ATPase"/>
</dbReference>
<name>A0A024K5E6_9MYCO</name>
<dbReference type="STRING" id="47839.BN973_05672"/>
<dbReference type="InterPro" id="IPR003959">
    <property type="entry name" value="ATPase_AAA_core"/>
</dbReference>
<evidence type="ECO:0000256" key="1">
    <source>
        <dbReference type="ARBA" id="ARBA00004496"/>
    </source>
</evidence>
<comment type="subcellular location">
    <subcellularLocation>
        <location evidence="1">Cytoplasm</location>
    </subcellularLocation>
</comment>
<dbReference type="FunFam" id="3.40.50.300:FF:000216">
    <property type="entry name" value="Type VII secretion ATPase EccA"/>
    <property type="match status" value="1"/>
</dbReference>
<reference evidence="8" key="2">
    <citation type="submission" date="2014-04" db="EMBL/GenBank/DDBJ databases">
        <authorList>
            <person name="Urmite Genomes U."/>
        </authorList>
    </citation>
    <scope>NUCLEOTIDE SEQUENCE</scope>
    <source>
        <strain evidence="8">DSM 44626</strain>
    </source>
</reference>
<dbReference type="InterPro" id="IPR027417">
    <property type="entry name" value="P-loop_NTPase"/>
</dbReference>
<feature type="domain" description="AAA+ ATPase" evidence="7">
    <location>
        <begin position="347"/>
        <end position="489"/>
    </location>
</feature>
<dbReference type="InterPro" id="IPR050773">
    <property type="entry name" value="CbxX/CfxQ_RuBisCO_ESX"/>
</dbReference>
<dbReference type="Gene3D" id="1.25.40.10">
    <property type="entry name" value="Tetratricopeptide repeat domain"/>
    <property type="match status" value="1"/>
</dbReference>
<feature type="region of interest" description="Disordered" evidence="6">
    <location>
        <begin position="596"/>
        <end position="646"/>
    </location>
</feature>
<dbReference type="InterPro" id="IPR000641">
    <property type="entry name" value="CbxX/CfxQ"/>
</dbReference>
<dbReference type="CDD" id="cd19481">
    <property type="entry name" value="RecA-like_protease"/>
    <property type="match status" value="1"/>
</dbReference>
<dbReference type="Proteomes" id="UP000028880">
    <property type="component" value="Unassembled WGS sequence"/>
</dbReference>
<dbReference type="Pfam" id="PF00004">
    <property type="entry name" value="AAA"/>
    <property type="match status" value="1"/>
</dbReference>
<keyword evidence="3" id="KW-0963">Cytoplasm</keyword>
<dbReference type="GO" id="GO:0016887">
    <property type="term" value="F:ATP hydrolysis activity"/>
    <property type="evidence" value="ECO:0007669"/>
    <property type="project" value="InterPro"/>
</dbReference>
<dbReference type="EMBL" id="HG964447">
    <property type="protein sequence ID" value="CDO91265.1"/>
    <property type="molecule type" value="Genomic_DNA"/>
</dbReference>
<evidence type="ECO:0000313" key="8">
    <source>
        <dbReference type="EMBL" id="CDO91265.1"/>
    </source>
</evidence>
<feature type="compositionally biased region" description="Basic and acidic residues" evidence="6">
    <location>
        <begin position="596"/>
        <end position="610"/>
    </location>
</feature>
<sequence>MTSSDALDLFLSSCAALGAEVYGRRQVPDKRAARSGFERLTAQYPDQCDGWLGLAASGDVSRAVLENAYRALDTCGELITAGDVAADAIDFAFDTGMYIQLHARGADGVIMACAAARAAAGDYAGAGELLTDRVLSAVPGPAGWVLAVVYFRAKRWHDVRRVLAPLAAQVRNDPFLHQAVQVALGLSGAYLGLWEQGFDQLSSQGQGPIAAASAEALLGAGLCARALGRAEAATALLNEAYAVVGVSDHVRSTIATALSDPGFGIHPTTAARIDARNDYWDPDTEPGERDFARQLGAARREELKAEAAAELADFVGMVDVKDQIARLESSVRGDKRREALGLPVRNKSLHLILEGPPGTGKTTIARVIAKLLCAADVLPSDTFVEVSRSDLVDRVIGGSEAKIKAIIDRIIDDGGGVLFIDEAYALTESDSERDYGRVVIAELLRAMTNHAGKLMVIAAGYADKMQEFRDSNEGLRSRFTRSIRLPSYTVDELVEITVRKAAKGGSIISDTEPLRAAYAELAAATAVDTSGRRRPAMDVLGNARFSENLIQFAEEQRDHRLDVTGKLDHDDTTAEELQTITAEDVSTAVARELERADKEQNIKLSRHDRNQGPLAGTAAPQRAEPVGSAEPDLWRRGGTQADGGAR</sequence>
<dbReference type="Gene3D" id="3.40.50.300">
    <property type="entry name" value="P-loop containing nucleotide triphosphate hydrolases"/>
    <property type="match status" value="1"/>
</dbReference>
<dbReference type="RefSeq" id="WP_081285072.1">
    <property type="nucleotide sequence ID" value="NZ_HG964447.1"/>
</dbReference>
<dbReference type="InterPro" id="IPR041627">
    <property type="entry name" value="AAA_lid_6"/>
</dbReference>
<dbReference type="eggNOG" id="COG0464">
    <property type="taxonomic scope" value="Bacteria"/>
</dbReference>
<evidence type="ECO:0000256" key="4">
    <source>
        <dbReference type="ARBA" id="ARBA00022741"/>
    </source>
</evidence>
<dbReference type="GO" id="GO:0005524">
    <property type="term" value="F:ATP binding"/>
    <property type="evidence" value="ECO:0007669"/>
    <property type="project" value="UniProtKB-KW"/>
</dbReference>
<keyword evidence="5" id="KW-0067">ATP-binding</keyword>
<gene>
    <name evidence="8" type="ORF">BN973_05672</name>
</gene>
<dbReference type="Pfam" id="PF17866">
    <property type="entry name" value="AAA_lid_6"/>
    <property type="match status" value="1"/>
</dbReference>
<protein>
    <submittedName>
        <fullName evidence="8">ATPase central domain-containing protein</fullName>
    </submittedName>
</protein>
<dbReference type="Gene3D" id="1.10.8.60">
    <property type="match status" value="1"/>
</dbReference>
<dbReference type="PANTHER" id="PTHR43392:SF2">
    <property type="entry name" value="AAA-TYPE ATPASE FAMILY PROTEIN _ ANKYRIN REPEAT FAMILY PROTEIN"/>
    <property type="match status" value="1"/>
</dbReference>
<reference evidence="8" key="1">
    <citation type="journal article" date="2014" name="Genome Announc.">
        <title>Draft Genome Sequence of Mycobacterium triplex DSM 44626.</title>
        <authorList>
            <person name="Sassi M."/>
            <person name="Croce O."/>
            <person name="Robert C."/>
            <person name="Raoult D."/>
            <person name="Drancourt M."/>
        </authorList>
    </citation>
    <scope>NUCLEOTIDE SEQUENCE [LARGE SCALE GENOMIC DNA]</scope>
    <source>
        <strain evidence="8">DSM 44626</strain>
    </source>
</reference>
<dbReference type="OrthoDB" id="9806903at2"/>
<dbReference type="InterPro" id="IPR011990">
    <property type="entry name" value="TPR-like_helical_dom_sf"/>
</dbReference>
<dbReference type="PRINTS" id="PR00819">
    <property type="entry name" value="CBXCFQXSUPER"/>
</dbReference>
<evidence type="ECO:0000256" key="5">
    <source>
        <dbReference type="ARBA" id="ARBA00022840"/>
    </source>
</evidence>
<keyword evidence="4" id="KW-0547">Nucleotide-binding</keyword>
<evidence type="ECO:0000256" key="6">
    <source>
        <dbReference type="SAM" id="MobiDB-lite"/>
    </source>
</evidence>
<dbReference type="SMART" id="SM00382">
    <property type="entry name" value="AAA"/>
    <property type="match status" value="1"/>
</dbReference>
<evidence type="ECO:0000259" key="7">
    <source>
        <dbReference type="SMART" id="SM00382"/>
    </source>
</evidence>
<organism evidence="8">
    <name type="scientific">Mycobacterium triplex</name>
    <dbReference type="NCBI Taxonomy" id="47839"/>
    <lineage>
        <taxon>Bacteria</taxon>
        <taxon>Bacillati</taxon>
        <taxon>Actinomycetota</taxon>
        <taxon>Actinomycetes</taxon>
        <taxon>Mycobacteriales</taxon>
        <taxon>Mycobacteriaceae</taxon>
        <taxon>Mycobacterium</taxon>
        <taxon>Mycobacterium simiae complex</taxon>
    </lineage>
</organism>
<dbReference type="Pfam" id="PF21545">
    <property type="entry name" value="T7SS_EccA1_N"/>
    <property type="match status" value="1"/>
</dbReference>
<dbReference type="InterPro" id="IPR049078">
    <property type="entry name" value="T7SS_EccA1-like_N"/>
</dbReference>
<accession>A0A024K5E6</accession>
<proteinExistence type="inferred from homology"/>